<dbReference type="InterPro" id="IPR006089">
    <property type="entry name" value="Acyl-CoA_DH_CS"/>
</dbReference>
<dbReference type="Pfam" id="PF00441">
    <property type="entry name" value="Acyl-CoA_dh_1"/>
    <property type="match status" value="1"/>
</dbReference>
<dbReference type="PIRSF" id="PIRSF016578">
    <property type="entry name" value="HsaA"/>
    <property type="match status" value="1"/>
</dbReference>
<dbReference type="FunFam" id="2.40.110.10:FF:000001">
    <property type="entry name" value="Acyl-CoA dehydrogenase, mitochondrial"/>
    <property type="match status" value="1"/>
</dbReference>
<protein>
    <submittedName>
        <fullName evidence="10">Acyl-CoA dehydrogenase</fullName>
    </submittedName>
</protein>
<dbReference type="FunFam" id="1.20.140.10:FF:000004">
    <property type="entry name" value="Acyl-CoA dehydrogenase FadE25"/>
    <property type="match status" value="1"/>
</dbReference>
<dbReference type="Pfam" id="PF02770">
    <property type="entry name" value="Acyl-CoA_dh_M"/>
    <property type="match status" value="1"/>
</dbReference>
<dbReference type="Pfam" id="PF02771">
    <property type="entry name" value="Acyl-CoA_dh_N"/>
    <property type="match status" value="1"/>
</dbReference>
<keyword evidence="5 6" id="KW-0560">Oxidoreductase</keyword>
<evidence type="ECO:0000256" key="6">
    <source>
        <dbReference type="RuleBase" id="RU362125"/>
    </source>
</evidence>
<gene>
    <name evidence="10" type="ORF">PDUR_16075</name>
</gene>
<reference evidence="10 11" key="1">
    <citation type="submission" date="2014-08" db="EMBL/GenBank/DDBJ databases">
        <title>Comparative genomics of the Paenibacillus odorifer group.</title>
        <authorList>
            <person name="den Bakker H.C."/>
            <person name="Tsai Y.-C."/>
            <person name="Martin N."/>
            <person name="Korlach J."/>
            <person name="Wiedmann M."/>
        </authorList>
    </citation>
    <scope>NUCLEOTIDE SEQUENCE [LARGE SCALE GENOMIC DNA]</scope>
    <source>
        <strain evidence="10 11">DSM 1735</strain>
    </source>
</reference>
<dbReference type="Gene3D" id="2.40.110.10">
    <property type="entry name" value="Butyryl-CoA Dehydrogenase, subunit A, domain 2"/>
    <property type="match status" value="1"/>
</dbReference>
<dbReference type="PROSITE" id="PS00072">
    <property type="entry name" value="ACYL_COA_DH_1"/>
    <property type="match status" value="1"/>
</dbReference>
<keyword evidence="3 6" id="KW-0285">Flavoprotein</keyword>
<dbReference type="SUPFAM" id="SSF47203">
    <property type="entry name" value="Acyl-CoA dehydrogenase C-terminal domain-like"/>
    <property type="match status" value="1"/>
</dbReference>
<dbReference type="PANTHER" id="PTHR43884:SF12">
    <property type="entry name" value="ISOVALERYL-COA DEHYDROGENASE, MITOCHONDRIAL-RELATED"/>
    <property type="match status" value="1"/>
</dbReference>
<dbReference type="InterPro" id="IPR036250">
    <property type="entry name" value="AcylCo_DH-like_C"/>
</dbReference>
<name>A0A089HR94_PAEDU</name>
<dbReference type="SUPFAM" id="SSF56645">
    <property type="entry name" value="Acyl-CoA dehydrogenase NM domain-like"/>
    <property type="match status" value="1"/>
</dbReference>
<dbReference type="OrthoDB" id="9802447at2"/>
<dbReference type="GO" id="GO:0003995">
    <property type="term" value="F:acyl-CoA dehydrogenase activity"/>
    <property type="evidence" value="ECO:0007669"/>
    <property type="project" value="InterPro"/>
</dbReference>
<evidence type="ECO:0000256" key="1">
    <source>
        <dbReference type="ARBA" id="ARBA00001974"/>
    </source>
</evidence>
<evidence type="ECO:0000256" key="4">
    <source>
        <dbReference type="ARBA" id="ARBA00022827"/>
    </source>
</evidence>
<comment type="cofactor">
    <cofactor evidence="1 6">
        <name>FAD</name>
        <dbReference type="ChEBI" id="CHEBI:57692"/>
    </cofactor>
</comment>
<dbReference type="InterPro" id="IPR013786">
    <property type="entry name" value="AcylCoA_DH/ox_N"/>
</dbReference>
<dbReference type="InterPro" id="IPR037069">
    <property type="entry name" value="AcylCoA_DH/ox_N_sf"/>
</dbReference>
<dbReference type="eggNOG" id="COG1960">
    <property type="taxonomic scope" value="Bacteria"/>
</dbReference>
<feature type="domain" description="Acyl-CoA dehydrogenase/oxidase C-terminal" evidence="7">
    <location>
        <begin position="230"/>
        <end position="376"/>
    </location>
</feature>
<proteinExistence type="inferred from homology"/>
<evidence type="ECO:0000259" key="8">
    <source>
        <dbReference type="Pfam" id="PF02770"/>
    </source>
</evidence>
<accession>A0A089HR94</accession>
<dbReference type="InterPro" id="IPR006091">
    <property type="entry name" value="Acyl-CoA_Oxase/DH_mid-dom"/>
</dbReference>
<dbReference type="EMBL" id="CP009288">
    <property type="protein sequence ID" value="AIQ13255.1"/>
    <property type="molecule type" value="Genomic_DNA"/>
</dbReference>
<evidence type="ECO:0000313" key="11">
    <source>
        <dbReference type="Proteomes" id="UP000029409"/>
    </source>
</evidence>
<dbReference type="Proteomes" id="UP000029409">
    <property type="component" value="Chromosome"/>
</dbReference>
<feature type="domain" description="Acyl-CoA oxidase/dehydrogenase middle" evidence="8">
    <location>
        <begin position="120"/>
        <end position="216"/>
    </location>
</feature>
<evidence type="ECO:0000256" key="3">
    <source>
        <dbReference type="ARBA" id="ARBA00022630"/>
    </source>
</evidence>
<dbReference type="InterPro" id="IPR009075">
    <property type="entry name" value="AcylCo_DH/oxidase_C"/>
</dbReference>
<dbReference type="Gene3D" id="1.10.540.10">
    <property type="entry name" value="Acyl-CoA dehydrogenase/oxidase, N-terminal domain"/>
    <property type="match status" value="1"/>
</dbReference>
<dbReference type="STRING" id="44251.PDUR_16075"/>
<dbReference type="AlphaFoldDB" id="A0A089HR94"/>
<evidence type="ECO:0000256" key="2">
    <source>
        <dbReference type="ARBA" id="ARBA00009347"/>
    </source>
</evidence>
<comment type="similarity">
    <text evidence="2 6">Belongs to the acyl-CoA dehydrogenase family.</text>
</comment>
<feature type="domain" description="Acyl-CoA dehydrogenase/oxidase N-terminal" evidence="9">
    <location>
        <begin position="5"/>
        <end position="116"/>
    </location>
</feature>
<dbReference type="InterPro" id="IPR046373">
    <property type="entry name" value="Acyl-CoA_Oxase/DH_mid-dom_sf"/>
</dbReference>
<evidence type="ECO:0000256" key="5">
    <source>
        <dbReference type="ARBA" id="ARBA00023002"/>
    </source>
</evidence>
<evidence type="ECO:0000259" key="9">
    <source>
        <dbReference type="Pfam" id="PF02771"/>
    </source>
</evidence>
<dbReference type="Gene3D" id="1.20.140.10">
    <property type="entry name" value="Butyryl-CoA Dehydrogenase, subunit A, domain 3"/>
    <property type="match status" value="1"/>
</dbReference>
<dbReference type="GO" id="GO:0050660">
    <property type="term" value="F:flavin adenine dinucleotide binding"/>
    <property type="evidence" value="ECO:0007669"/>
    <property type="project" value="InterPro"/>
</dbReference>
<dbReference type="PANTHER" id="PTHR43884">
    <property type="entry name" value="ACYL-COA DEHYDROGENASE"/>
    <property type="match status" value="1"/>
</dbReference>
<evidence type="ECO:0000313" key="10">
    <source>
        <dbReference type="EMBL" id="AIQ13255.1"/>
    </source>
</evidence>
<keyword evidence="11" id="KW-1185">Reference proteome</keyword>
<dbReference type="InterPro" id="IPR009100">
    <property type="entry name" value="AcylCoA_DH/oxidase_NM_dom_sf"/>
</dbReference>
<keyword evidence="4 6" id="KW-0274">FAD</keyword>
<dbReference type="RefSeq" id="WP_042207046.1">
    <property type="nucleotide sequence ID" value="NZ_CP009288.1"/>
</dbReference>
<sequence>MTVNEMQQIVEETAANFIKTFVEPAAGEIDEQETFPMSNMKEMGRLGLLGIPFPEEYEGLDQSFASYISFVRQLAGACASTAMTVVAHTCLSGHPIHSFGSPLQKTVHLSRLATGEAIGAFALTESGSGSDMASMRTRAVEHDDHYVLNGSKTFITNANVADIYLVAASTAPDKKMLGLTVFILEKGMKGISTSSKKERKLGMRGADMGELIFQDVIIPKENVVGRKNFGLEVLHETLASARMGMAAIAVGIAEEAQRHCLQYVKQRKQFDQYLYQFQTIKNMLADMEVNLNASRLLLERAVHLKDSGKPFAKEASEAKLFASETATRITKDAVQIFGGYGYSRELPLERLFRDAKLTEIGDGTSEIQRLIIADELIKRRAKSSFNPVGGQKL</sequence>
<dbReference type="KEGG" id="pdu:PDUR_16075"/>
<evidence type="ECO:0000259" key="7">
    <source>
        <dbReference type="Pfam" id="PF00441"/>
    </source>
</evidence>
<organism evidence="10 11">
    <name type="scientific">Paenibacillus durus</name>
    <name type="common">Paenibacillus azotofixans</name>
    <dbReference type="NCBI Taxonomy" id="44251"/>
    <lineage>
        <taxon>Bacteria</taxon>
        <taxon>Bacillati</taxon>
        <taxon>Bacillota</taxon>
        <taxon>Bacilli</taxon>
        <taxon>Bacillales</taxon>
        <taxon>Paenibacillaceae</taxon>
        <taxon>Paenibacillus</taxon>
    </lineage>
</organism>
<dbReference type="PROSITE" id="PS00073">
    <property type="entry name" value="ACYL_COA_DH_2"/>
    <property type="match status" value="1"/>
</dbReference>